<organism evidence="2 3">
    <name type="scientific">Rhodosorus marinus</name>
    <dbReference type="NCBI Taxonomy" id="101924"/>
    <lineage>
        <taxon>Eukaryota</taxon>
        <taxon>Rhodophyta</taxon>
        <taxon>Stylonematophyceae</taxon>
        <taxon>Stylonematales</taxon>
        <taxon>Stylonemataceae</taxon>
        <taxon>Rhodosorus</taxon>
    </lineage>
</organism>
<reference evidence="2 3" key="1">
    <citation type="journal article" date="2023" name="Nat. Commun.">
        <title>Origin of minicircular mitochondrial genomes in red algae.</title>
        <authorList>
            <person name="Lee Y."/>
            <person name="Cho C.H."/>
            <person name="Lee Y.M."/>
            <person name="Park S.I."/>
            <person name="Yang J.H."/>
            <person name="West J.A."/>
            <person name="Bhattacharya D."/>
            <person name="Yoon H.S."/>
        </authorList>
    </citation>
    <scope>NUCLEOTIDE SEQUENCE [LARGE SCALE GENOMIC DNA]</scope>
    <source>
        <strain evidence="2 3">CCMP1338</strain>
        <tissue evidence="2">Whole cell</tissue>
    </source>
</reference>
<name>A0AAV8UHE3_9RHOD</name>
<dbReference type="EMBL" id="JAMWBK010000013">
    <property type="protein sequence ID" value="KAJ8900958.1"/>
    <property type="molecule type" value="Genomic_DNA"/>
</dbReference>
<evidence type="ECO:0000256" key="1">
    <source>
        <dbReference type="ARBA" id="ARBA00010098"/>
    </source>
</evidence>
<protein>
    <submittedName>
        <fullName evidence="2">Uncharacterized protein</fullName>
    </submittedName>
</protein>
<accession>A0AAV8UHE3</accession>
<proteinExistence type="inferred from homology"/>
<dbReference type="InterPro" id="IPR007991">
    <property type="entry name" value="RNA_pol_I_trans_ini_fac_RRN3"/>
</dbReference>
<dbReference type="PANTHER" id="PTHR12790">
    <property type="entry name" value="TRANSCRIPTION INITIATION FACTOR IA RRN3"/>
    <property type="match status" value="1"/>
</dbReference>
<keyword evidence="3" id="KW-1185">Reference proteome</keyword>
<dbReference type="GO" id="GO:0001042">
    <property type="term" value="F:RNA polymerase I core binding"/>
    <property type="evidence" value="ECO:0007669"/>
    <property type="project" value="TreeGrafter"/>
</dbReference>
<gene>
    <name evidence="2" type="ORF">NDN08_000255</name>
</gene>
<dbReference type="GO" id="GO:0006361">
    <property type="term" value="P:transcription initiation at RNA polymerase I promoter"/>
    <property type="evidence" value="ECO:0007669"/>
    <property type="project" value="InterPro"/>
</dbReference>
<evidence type="ECO:0000313" key="2">
    <source>
        <dbReference type="EMBL" id="KAJ8900958.1"/>
    </source>
</evidence>
<dbReference type="AlphaFoldDB" id="A0AAV8UHE3"/>
<sequence length="494" mass="55636">MGGVEEALRERRTGNPLEFNLIEHRLFGEDVRDRVRILEELDKLGAGDAVEDEGVQVLLGHVLGFEASRVVRPDEVFRTYVKLLLNLASSNAKYVEACLAAFSRLLLLPKEFAQVREEVILCIQRVLGYHSAAPALFCRMLAKTFPHQRRSVEDIVSFSSALLLLAEKTSSSYLSEQVMLLIVEKITIIDAEAASKGGAIEESLREKLDNMLYLAFLYIEEHVSDSSAKGMVQFEHIYAAFEKSILPAYRSFTAPYILFYLCGRSQRFLSMVDDRLRAIFFDRELPTILRKNSILYSTGLISRLSRADNDLILGWLRSVVNFLHSYLGACEADLETVDTDMHSTYYVAFACTMQVVVRRGGSFIMQADNAESLRQLRLAAIIRSPLKPLSVQSTPLAEEFCDLLTNFDIVDCTNKLEGGLATVPSRTRWGRRNRIELHLPFEPVNSLELSHNFLTAYHIGETVAGEDEHAGKSCDMEVRSDFDSSLSEPVKLVQ</sequence>
<dbReference type="GO" id="GO:0005634">
    <property type="term" value="C:nucleus"/>
    <property type="evidence" value="ECO:0007669"/>
    <property type="project" value="TreeGrafter"/>
</dbReference>
<dbReference type="PANTHER" id="PTHR12790:SF0">
    <property type="entry name" value="RNA POLYMERASE I-SPECIFIC TRANSCRIPTION INITIATION FACTOR RRN3-RELATED"/>
    <property type="match status" value="1"/>
</dbReference>
<dbReference type="Proteomes" id="UP001157974">
    <property type="component" value="Unassembled WGS sequence"/>
</dbReference>
<comment type="similarity">
    <text evidence="1">Belongs to the RRN3 family.</text>
</comment>
<dbReference type="Pfam" id="PF05327">
    <property type="entry name" value="RRN3"/>
    <property type="match status" value="2"/>
</dbReference>
<evidence type="ECO:0000313" key="3">
    <source>
        <dbReference type="Proteomes" id="UP001157974"/>
    </source>
</evidence>
<comment type="caution">
    <text evidence="2">The sequence shown here is derived from an EMBL/GenBank/DDBJ whole genome shotgun (WGS) entry which is preliminary data.</text>
</comment>
<dbReference type="GO" id="GO:0001181">
    <property type="term" value="F:RNA polymerase I general transcription initiation factor activity"/>
    <property type="evidence" value="ECO:0007669"/>
    <property type="project" value="InterPro"/>
</dbReference>